<sequence>MPVTFRQPDGARTSPLATMIYDLAGLPRPTAGVDLRGLPF</sequence>
<evidence type="ECO:0000313" key="1">
    <source>
        <dbReference type="EMBL" id="MFC4504839.1"/>
    </source>
</evidence>
<accession>A0ABV9AY87</accession>
<dbReference type="EMBL" id="JBHSFK010000029">
    <property type="protein sequence ID" value="MFC4504839.1"/>
    <property type="molecule type" value="Genomic_DNA"/>
</dbReference>
<reference evidence="2" key="1">
    <citation type="journal article" date="2019" name="Int. J. Syst. Evol. Microbiol.">
        <title>The Global Catalogue of Microorganisms (GCM) 10K type strain sequencing project: providing services to taxonomists for standard genome sequencing and annotation.</title>
        <authorList>
            <consortium name="The Broad Institute Genomics Platform"/>
            <consortium name="The Broad Institute Genome Sequencing Center for Infectious Disease"/>
            <person name="Wu L."/>
            <person name="Ma J."/>
        </authorList>
    </citation>
    <scope>NUCLEOTIDE SEQUENCE [LARGE SCALE GENOMIC DNA]</scope>
    <source>
        <strain evidence="2">CGMCC 4.7177</strain>
    </source>
</reference>
<evidence type="ECO:0000313" key="2">
    <source>
        <dbReference type="Proteomes" id="UP001595839"/>
    </source>
</evidence>
<proteinExistence type="predicted"/>
<keyword evidence="2" id="KW-1185">Reference proteome</keyword>
<dbReference type="Proteomes" id="UP001595839">
    <property type="component" value="Unassembled WGS sequence"/>
</dbReference>
<protein>
    <submittedName>
        <fullName evidence="1">Uncharacterized protein</fullName>
    </submittedName>
</protein>
<comment type="caution">
    <text evidence="1">The sequence shown here is derived from an EMBL/GenBank/DDBJ whole genome shotgun (WGS) entry which is preliminary data.</text>
</comment>
<organism evidence="1 2">
    <name type="scientific">Streptomyces vulcanius</name>
    <dbReference type="NCBI Taxonomy" id="1441876"/>
    <lineage>
        <taxon>Bacteria</taxon>
        <taxon>Bacillati</taxon>
        <taxon>Actinomycetota</taxon>
        <taxon>Actinomycetes</taxon>
        <taxon>Kitasatosporales</taxon>
        <taxon>Streptomycetaceae</taxon>
        <taxon>Streptomyces</taxon>
    </lineage>
</organism>
<gene>
    <name evidence="1" type="ORF">ACFPIH_35940</name>
</gene>
<name>A0ABV9AY87_9ACTN</name>
<dbReference type="RefSeq" id="WP_381181151.1">
    <property type="nucleotide sequence ID" value="NZ_JBHSFK010000029.1"/>
</dbReference>